<keyword evidence="2" id="KW-0496">Mitochondrion</keyword>
<dbReference type="Pfam" id="PF10356">
    <property type="entry name" value="RRG7"/>
    <property type="match status" value="2"/>
</dbReference>
<evidence type="ECO:0008006" key="6">
    <source>
        <dbReference type="Google" id="ProtNLM"/>
    </source>
</evidence>
<protein>
    <recommendedName>
        <fullName evidence="6">Required for respiratory growth protein 7, mitochondrial</fullName>
    </recommendedName>
</protein>
<evidence type="ECO:0000256" key="1">
    <source>
        <dbReference type="ARBA" id="ARBA00004173"/>
    </source>
</evidence>
<comment type="subcellular location">
    <subcellularLocation>
        <location evidence="1">Mitochondrion</location>
    </subcellularLocation>
</comment>
<proteinExistence type="predicted"/>
<evidence type="ECO:0000313" key="4">
    <source>
        <dbReference type="EMBL" id="KAF2996897.1"/>
    </source>
</evidence>
<dbReference type="AlphaFoldDB" id="A0A9P4W7C9"/>
<dbReference type="InterPro" id="IPR018828">
    <property type="entry name" value="RRG7"/>
</dbReference>
<name>A0A9P4W7C9_CURKU</name>
<evidence type="ECO:0000313" key="5">
    <source>
        <dbReference type="Proteomes" id="UP000801428"/>
    </source>
</evidence>
<organism evidence="4 5">
    <name type="scientific">Curvularia kusanoi</name>
    <name type="common">Cochliobolus kusanoi</name>
    <dbReference type="NCBI Taxonomy" id="90978"/>
    <lineage>
        <taxon>Eukaryota</taxon>
        <taxon>Fungi</taxon>
        <taxon>Dikarya</taxon>
        <taxon>Ascomycota</taxon>
        <taxon>Pezizomycotina</taxon>
        <taxon>Dothideomycetes</taxon>
        <taxon>Pleosporomycetidae</taxon>
        <taxon>Pleosporales</taxon>
        <taxon>Pleosporineae</taxon>
        <taxon>Pleosporaceae</taxon>
        <taxon>Curvularia</taxon>
    </lineage>
</organism>
<dbReference type="Proteomes" id="UP000801428">
    <property type="component" value="Unassembled WGS sequence"/>
</dbReference>
<reference evidence="4" key="1">
    <citation type="submission" date="2019-04" db="EMBL/GenBank/DDBJ databases">
        <title>Sequencing of skin fungus with MAO and IRED activity.</title>
        <authorList>
            <person name="Marsaioli A.J."/>
            <person name="Bonatto J.M.C."/>
            <person name="Reis Junior O."/>
        </authorList>
    </citation>
    <scope>NUCLEOTIDE SEQUENCE</scope>
    <source>
        <strain evidence="4">30M1</strain>
    </source>
</reference>
<evidence type="ECO:0000256" key="2">
    <source>
        <dbReference type="ARBA" id="ARBA00023128"/>
    </source>
</evidence>
<evidence type="ECO:0000256" key="3">
    <source>
        <dbReference type="SAM" id="MobiDB-lite"/>
    </source>
</evidence>
<feature type="region of interest" description="Disordered" evidence="3">
    <location>
        <begin position="305"/>
        <end position="362"/>
    </location>
</feature>
<comment type="caution">
    <text evidence="4">The sequence shown here is derived from an EMBL/GenBank/DDBJ whole genome shotgun (WGS) entry which is preliminary data.</text>
</comment>
<dbReference type="GO" id="GO:0005739">
    <property type="term" value="C:mitochondrion"/>
    <property type="evidence" value="ECO:0007669"/>
    <property type="project" value="UniProtKB-SubCell"/>
</dbReference>
<sequence>MRPLLRAARLRQPWLLPRHPRSTPQSLVPRRIATTCARNPAPVDLPRLVVKHGSKGHNSLATFIQYAARTKLRPATPVFIGTHYEYTTALSLMRLGFSLLRTGAPNDAGIDLIGHWVLAPLSEPLRVLVQCKARQHTLAPAAVRELEGSFRGIPPDWKSKPVLGLLVTEKKATRGTLAAMGQSPWPMGFVMMSRHGLIQQFVWNRAASERGLQGVGVTLRHTPRALLSASELLAEEKNEEVTPKRNSKASKFANTGTQKDIQMTWMGSPIFTERNTLDKDTLDLIRLAKPKRSIGRPRKAIVFDAEIPPKSLTGTPGRPRTMHLEPSPRGGQIDPPCPPKSSRPRGRPKGSKNKVTKSKEAD</sequence>
<dbReference type="PANTHER" id="PTHR28133">
    <property type="entry name" value="REQUIRED FOR RESPIRATORY GROWTH PROTEIN 7, MITOCHONDRIAL"/>
    <property type="match status" value="1"/>
</dbReference>
<accession>A0A9P4W7C9</accession>
<gene>
    <name evidence="4" type="ORF">E8E13_005511</name>
</gene>
<feature type="compositionally biased region" description="Basic residues" evidence="3">
    <location>
        <begin position="342"/>
        <end position="356"/>
    </location>
</feature>
<keyword evidence="5" id="KW-1185">Reference proteome</keyword>
<dbReference type="PANTHER" id="PTHR28133:SF1">
    <property type="entry name" value="REQUIRED FOR RESPIRATORY GROWTH PROTEIN 7, MITOCHONDRIAL"/>
    <property type="match status" value="1"/>
</dbReference>
<dbReference type="EMBL" id="SWKU01000025">
    <property type="protein sequence ID" value="KAF2996897.1"/>
    <property type="molecule type" value="Genomic_DNA"/>
</dbReference>
<dbReference type="OrthoDB" id="20734at2759"/>